<gene>
    <name evidence="5" type="ORF">Ddye_008559</name>
</gene>
<proteinExistence type="inferred from homology"/>
<comment type="similarity">
    <text evidence="1">Belongs to the peptidase C48 family.</text>
</comment>
<dbReference type="InterPro" id="IPR038765">
    <property type="entry name" value="Papain-like_cys_pep_sf"/>
</dbReference>
<dbReference type="GO" id="GO:0008234">
    <property type="term" value="F:cysteine-type peptidase activity"/>
    <property type="evidence" value="ECO:0007669"/>
    <property type="project" value="InterPro"/>
</dbReference>
<dbReference type="AlphaFoldDB" id="A0AAD9XA14"/>
<evidence type="ECO:0000256" key="2">
    <source>
        <dbReference type="ARBA" id="ARBA00022670"/>
    </source>
</evidence>
<evidence type="ECO:0000256" key="3">
    <source>
        <dbReference type="ARBA" id="ARBA00022801"/>
    </source>
</evidence>
<evidence type="ECO:0000259" key="4">
    <source>
        <dbReference type="Pfam" id="PF02902"/>
    </source>
</evidence>
<feature type="domain" description="Ubiquitin-like protease family profile" evidence="4">
    <location>
        <begin position="2"/>
        <end position="110"/>
    </location>
</feature>
<dbReference type="Proteomes" id="UP001280121">
    <property type="component" value="Unassembled WGS sequence"/>
</dbReference>
<keyword evidence="6" id="KW-1185">Reference proteome</keyword>
<dbReference type="InterPro" id="IPR003653">
    <property type="entry name" value="Peptidase_C48_C"/>
</dbReference>
<comment type="caution">
    <text evidence="5">The sequence shown here is derived from an EMBL/GenBank/DDBJ whole genome shotgun (WGS) entry which is preliminary data.</text>
</comment>
<dbReference type="GO" id="GO:0006508">
    <property type="term" value="P:proteolysis"/>
    <property type="evidence" value="ECO:0007669"/>
    <property type="project" value="UniProtKB-KW"/>
</dbReference>
<evidence type="ECO:0000313" key="5">
    <source>
        <dbReference type="EMBL" id="KAK2655507.1"/>
    </source>
</evidence>
<keyword evidence="2" id="KW-0645">Protease</keyword>
<reference evidence="5" key="1">
    <citation type="journal article" date="2023" name="Plant J.">
        <title>Genome sequences and population genomics provide insights into the demographic history, inbreeding, and mutation load of two 'living fossil' tree species of Dipteronia.</title>
        <authorList>
            <person name="Feng Y."/>
            <person name="Comes H.P."/>
            <person name="Chen J."/>
            <person name="Zhu S."/>
            <person name="Lu R."/>
            <person name="Zhang X."/>
            <person name="Li P."/>
            <person name="Qiu J."/>
            <person name="Olsen K.M."/>
            <person name="Qiu Y."/>
        </authorList>
    </citation>
    <scope>NUCLEOTIDE SEQUENCE</scope>
    <source>
        <strain evidence="5">KIB01</strain>
    </source>
</reference>
<dbReference type="EMBL" id="JANJYI010000003">
    <property type="protein sequence ID" value="KAK2655507.1"/>
    <property type="molecule type" value="Genomic_DNA"/>
</dbReference>
<keyword evidence="3" id="KW-0378">Hydrolase</keyword>
<dbReference type="Pfam" id="PF02902">
    <property type="entry name" value="Peptidase_C48"/>
    <property type="match status" value="1"/>
</dbReference>
<accession>A0AAD9XA14</accession>
<evidence type="ECO:0000256" key="1">
    <source>
        <dbReference type="ARBA" id="ARBA00005234"/>
    </source>
</evidence>
<dbReference type="Gene3D" id="3.40.395.10">
    <property type="entry name" value="Adenoviral Proteinase, Chain A"/>
    <property type="match status" value="1"/>
</dbReference>
<dbReference type="SUPFAM" id="SSF54001">
    <property type="entry name" value="Cysteine proteinases"/>
    <property type="match status" value="1"/>
</dbReference>
<protein>
    <recommendedName>
        <fullName evidence="4">Ubiquitin-like protease family profile domain-containing protein</fullName>
    </recommendedName>
</protein>
<organism evidence="5 6">
    <name type="scientific">Dipteronia dyeriana</name>
    <dbReference type="NCBI Taxonomy" id="168575"/>
    <lineage>
        <taxon>Eukaryota</taxon>
        <taxon>Viridiplantae</taxon>
        <taxon>Streptophyta</taxon>
        <taxon>Embryophyta</taxon>
        <taxon>Tracheophyta</taxon>
        <taxon>Spermatophyta</taxon>
        <taxon>Magnoliopsida</taxon>
        <taxon>eudicotyledons</taxon>
        <taxon>Gunneridae</taxon>
        <taxon>Pentapetalae</taxon>
        <taxon>rosids</taxon>
        <taxon>malvids</taxon>
        <taxon>Sapindales</taxon>
        <taxon>Sapindaceae</taxon>
        <taxon>Hippocastanoideae</taxon>
        <taxon>Acereae</taxon>
        <taxon>Dipteronia</taxon>
    </lineage>
</organism>
<name>A0AAD9XA14_9ROSI</name>
<sequence length="118" mass="13949">MIHILDPFRQEVPVNTRKRQVLPLRWFLPSMLHQSGFHDDMPPGREKFKRENMAFGVSLQSKKALPQQQQSGNCGAYTLRLIEYILVDRIQYDWTKDDMPTIREKMTVEVFCNTNHKS</sequence>
<evidence type="ECO:0000313" key="6">
    <source>
        <dbReference type="Proteomes" id="UP001280121"/>
    </source>
</evidence>